<dbReference type="EMBL" id="JABBWK010000094">
    <property type="protein sequence ID" value="KAG1893625.1"/>
    <property type="molecule type" value="Genomic_DNA"/>
</dbReference>
<evidence type="ECO:0000313" key="3">
    <source>
        <dbReference type="EMBL" id="KAG1893625.1"/>
    </source>
</evidence>
<reference evidence="2" key="1">
    <citation type="journal article" date="2020" name="New Phytol.">
        <title>Comparative genomics reveals dynamic genome evolution in host specialist ectomycorrhizal fungi.</title>
        <authorList>
            <person name="Lofgren L.A."/>
            <person name="Nguyen N.H."/>
            <person name="Vilgalys R."/>
            <person name="Ruytinx J."/>
            <person name="Liao H.L."/>
            <person name="Branco S."/>
            <person name="Kuo A."/>
            <person name="LaButti K."/>
            <person name="Lipzen A."/>
            <person name="Andreopoulos W."/>
            <person name="Pangilinan J."/>
            <person name="Riley R."/>
            <person name="Hundley H."/>
            <person name="Na H."/>
            <person name="Barry K."/>
            <person name="Grigoriev I.V."/>
            <person name="Stajich J.E."/>
            <person name="Kennedy P.G."/>
        </authorList>
    </citation>
    <scope>NUCLEOTIDE SEQUENCE</scope>
    <source>
        <strain evidence="2">FC203</strain>
    </source>
</reference>
<feature type="compositionally biased region" description="Basic residues" evidence="1">
    <location>
        <begin position="215"/>
        <end position="224"/>
    </location>
</feature>
<evidence type="ECO:0000256" key="1">
    <source>
        <dbReference type="SAM" id="MobiDB-lite"/>
    </source>
</evidence>
<gene>
    <name evidence="3" type="ORF">F5891DRAFT_1196156</name>
    <name evidence="2" type="ORF">F5891DRAFT_1258510</name>
</gene>
<dbReference type="Proteomes" id="UP001195769">
    <property type="component" value="Unassembled WGS sequence"/>
</dbReference>
<accession>A0AAD4HFJ1</accession>
<feature type="compositionally biased region" description="Acidic residues" evidence="1">
    <location>
        <begin position="240"/>
        <end position="249"/>
    </location>
</feature>
<dbReference type="GeneID" id="64662557"/>
<dbReference type="EMBL" id="JABBWK010000094">
    <property type="protein sequence ID" value="KAG1893624.1"/>
    <property type="molecule type" value="Genomic_DNA"/>
</dbReference>
<feature type="compositionally biased region" description="Polar residues" evidence="1">
    <location>
        <begin position="23"/>
        <end position="34"/>
    </location>
</feature>
<dbReference type="AlphaFoldDB" id="A0AAD4HFJ1"/>
<name>A0AAD4HFJ1_9AGAM</name>
<comment type="caution">
    <text evidence="2">The sequence shown here is derived from an EMBL/GenBank/DDBJ whole genome shotgun (WGS) entry which is preliminary data.</text>
</comment>
<proteinExistence type="predicted"/>
<organism evidence="2 4">
    <name type="scientific">Suillus fuscotomentosus</name>
    <dbReference type="NCBI Taxonomy" id="1912939"/>
    <lineage>
        <taxon>Eukaryota</taxon>
        <taxon>Fungi</taxon>
        <taxon>Dikarya</taxon>
        <taxon>Basidiomycota</taxon>
        <taxon>Agaricomycotina</taxon>
        <taxon>Agaricomycetes</taxon>
        <taxon>Agaricomycetidae</taxon>
        <taxon>Boletales</taxon>
        <taxon>Suillineae</taxon>
        <taxon>Suillaceae</taxon>
        <taxon>Suillus</taxon>
    </lineage>
</organism>
<feature type="region of interest" description="Disordered" evidence="1">
    <location>
        <begin position="1"/>
        <end position="69"/>
    </location>
</feature>
<feature type="compositionally biased region" description="Polar residues" evidence="1">
    <location>
        <begin position="47"/>
        <end position="64"/>
    </location>
</feature>
<protein>
    <submittedName>
        <fullName evidence="2">Uncharacterized protein</fullName>
    </submittedName>
</protein>
<feature type="compositionally biased region" description="Acidic residues" evidence="1">
    <location>
        <begin position="261"/>
        <end position="270"/>
    </location>
</feature>
<evidence type="ECO:0000313" key="2">
    <source>
        <dbReference type="EMBL" id="KAG1893624.1"/>
    </source>
</evidence>
<evidence type="ECO:0000313" key="4">
    <source>
        <dbReference type="Proteomes" id="UP001195769"/>
    </source>
</evidence>
<sequence>MPGSNENQPLTGPTVAAKKSRAAPSNPTTASGQVGTVRPPVAAKTMTPASKTLNKNQTKQVLQEKNTKFEDENSRLRAKILQLEEAERAAKLMATEAEAAKKVAEEKIRNSHVDPMHELMQKPTTAEMRDLGSRGRLLKAMKLENNKAEYLAIQTSVHELCSRVDLDFGVLYNAQPTSNLAKLFKLARQAHPHLEKFQNDWATAELVKQFLQNKRKANKKRKAHTIAGTENNKRSRFDDSDNSDGDEVGDGSGSGERGIADDDDDDFGAC</sequence>
<dbReference type="RefSeq" id="XP_041219201.1">
    <property type="nucleotide sequence ID" value="XM_041368259.1"/>
</dbReference>
<feature type="compositionally biased region" description="Polar residues" evidence="1">
    <location>
        <begin position="1"/>
        <end position="11"/>
    </location>
</feature>
<feature type="region of interest" description="Disordered" evidence="1">
    <location>
        <begin position="215"/>
        <end position="270"/>
    </location>
</feature>
<keyword evidence="4" id="KW-1185">Reference proteome</keyword>